<dbReference type="InterPro" id="IPR002156">
    <property type="entry name" value="RNaseH_domain"/>
</dbReference>
<protein>
    <recommendedName>
        <fullName evidence="8">Reverse transcriptase domain-containing protein</fullName>
    </recommendedName>
</protein>
<evidence type="ECO:0000256" key="1">
    <source>
        <dbReference type="SAM" id="MobiDB-lite"/>
    </source>
</evidence>
<evidence type="ECO:0000313" key="7">
    <source>
        <dbReference type="EMBL" id="SPD09950.1"/>
    </source>
</evidence>
<sequence length="1692" mass="193206">MEAIEGLWERFSLSEQEGNTVDLADAPSHPKSFLAAKFLTRRTLNIEAVARTFTPLWKTEHGFSIRDMNDNKLVFVFEAEADRERVMLGEPWAYDKYLVILQRIEEEEAIEEVDTISAGEAQAEGGHAMRIRVTHSEKDCAYWLCNKDKLRVENQQYGPWLRASTERPWRKTELKVAGFCHPPKPKYPKPPASSRNPPPSPPHKTNLPTIPKTTTPHPTSPNPYPVTPISSPTAHTVTPTPPQTTTMPRPETVPPVDFVVHMEVEDNPGIDFPPMEIPKRKEDSFESQLQAIDDAIQYQPKNPPPAKNPSILTKTLPHQTPRTIMGDITNYESPNIVGPKQQGGKKSWKKLARAQTSNEVAPLEPIHMKRTSTYLEATNPAAEVQELARLVRAKDPTVVFLIETWQDEGPLERLRCRLQFANKFVTNSRNKGGGLCMFWKQEINLRVQSFSPSHIDVIINDTLPEAWRLTGFYGAPATQDREASWNLLRRLKSQSNLPWCCMGDFNELVRLEEKQGRLGRSDRQMQLFRDVLDECSFVDLGFTGPSFTWTNNRVGDMTWERLDRAVATPDWLLRFPSIRVHHLEAQWSDHKPLWVTSDPMMTPHRKPFRFEEVWTSNPGCEEAIAESWRSAKQGAPMHIVVDKIRACRRGLRAWSKNHFGSIRKQISEVELLLQQAEAMSMRGINHGQYKHLKGKLQALLSKEERLWRQRSRAEWLKAGDQNTRYFHCRATQRKRRNQVHRLKDPNGVWTTSQGQVSQLFVNYYSSLFTTSNPALVDPVVENIMPSVTTTMNSMLVSDFTADEVVQALKQMAPLKAPGPDGLPPVFYQNYWHLIGEDVIAAVLGSLNSGKILRAINHTYVTLIPKVKNPEVVTEFRPISLCNVIYKIISKVLANRLKTILPQIVSESQSAFVPGRLITDNILVAFETLHYMQHQKTGKTGSMALKLDMSKAYDRVEWPYLKSVMERMGFHAKWISIIMECISTVSYSILGVSISRGGPKITHLFFADDSLLFCKAKPDDVARIQAILNEYEQASGQEINRQKTTIFFSKSTPHRDKEIIQDMLGVPAIKQYEKYLGLPSFIGRAKYSTFAQIKERVWSKIKGWKEKLMSQAGREILIKSVAQAIPTYAMSCFRLPKRLIQEIEVLIRRFWWGQGGDRNKMHWISWDTLCKSKANGGLGFRGLEFFNEALLAKQVWRLLHNKTSLFYKVFKHKYFPRCSILEASQNSRGSYAWKSILGARNLIVKGSIWRVGSGNNIPIWGSRWLPSTPHHRVISPRPPHTTLTVVRHLMDDRSNTWNEDIVTATFLPFEADIILKIPLSQYSYDDTLIWGGTKNGAYAVRSGYHLLLHESHSAEPGPSNTSLLTNVWNTIWSLKVPPKVRHFLWRASHESLPTRQNLHRRHILDDPVCITCNSEPETIIHILWLCSTSQNVWQSVLWSHKLTRDTYSDFQELLLNCVQNLTLPELQLFAMLSWSLWYRRNCVRLNKPVEAITSLLPRTKELLQEYIQVQESPSPTQKQVIPQLQSRGSVCWRPPEMGRVKINYDGAVFTEMGEAGVGVIIRNSQGVVMASLSQRILFPHSVEAVEAIAARAAVQLALDLGFQDVELEGDSINIVKALSQTETNYTLYGHIINDTKLVSQRLASVKFMHVNREGNKVAHSLAQRARCNQPFQVWMESVPPDLVQILYSDYSFQ</sequence>
<feature type="domain" description="Reverse transcriptase zinc-binding" evidence="5">
    <location>
        <begin position="1337"/>
        <end position="1432"/>
    </location>
</feature>
<evidence type="ECO:0000259" key="3">
    <source>
        <dbReference type="Pfam" id="PF03372"/>
    </source>
</evidence>
<feature type="region of interest" description="Disordered" evidence="1">
    <location>
        <begin position="178"/>
        <end position="252"/>
    </location>
</feature>
<dbReference type="GO" id="GO:0004523">
    <property type="term" value="F:RNA-DNA hybrid ribonuclease activity"/>
    <property type="evidence" value="ECO:0007669"/>
    <property type="project" value="InterPro"/>
</dbReference>
<feature type="domain" description="RNase H type-1" evidence="4">
    <location>
        <begin position="1542"/>
        <end position="1664"/>
    </location>
</feature>
<dbReference type="SUPFAM" id="SSF56672">
    <property type="entry name" value="DNA/RNA polymerases"/>
    <property type="match status" value="1"/>
</dbReference>
<dbReference type="Gene3D" id="3.60.10.10">
    <property type="entry name" value="Endonuclease/exonuclease/phosphatase"/>
    <property type="match status" value="1"/>
</dbReference>
<dbReference type="Pfam" id="PF00078">
    <property type="entry name" value="RVT_1"/>
    <property type="match status" value="1"/>
</dbReference>
<dbReference type="Pfam" id="PF14111">
    <property type="entry name" value="DUF4283"/>
    <property type="match status" value="1"/>
</dbReference>
<dbReference type="InterPro" id="IPR000477">
    <property type="entry name" value="RT_dom"/>
</dbReference>
<organism evidence="7">
    <name type="scientific">Fagus sylvatica</name>
    <name type="common">Beechnut</name>
    <dbReference type="NCBI Taxonomy" id="28930"/>
    <lineage>
        <taxon>Eukaryota</taxon>
        <taxon>Viridiplantae</taxon>
        <taxon>Streptophyta</taxon>
        <taxon>Embryophyta</taxon>
        <taxon>Tracheophyta</taxon>
        <taxon>Spermatophyta</taxon>
        <taxon>Magnoliopsida</taxon>
        <taxon>eudicotyledons</taxon>
        <taxon>Gunneridae</taxon>
        <taxon>Pentapetalae</taxon>
        <taxon>rosids</taxon>
        <taxon>fabids</taxon>
        <taxon>Fagales</taxon>
        <taxon>Fagaceae</taxon>
        <taxon>Fagus</taxon>
    </lineage>
</organism>
<feature type="domain" description="DUF4283" evidence="6">
    <location>
        <begin position="31"/>
        <end position="111"/>
    </location>
</feature>
<evidence type="ECO:0000259" key="4">
    <source>
        <dbReference type="Pfam" id="PF13456"/>
    </source>
</evidence>
<feature type="compositionally biased region" description="Pro residues" evidence="1">
    <location>
        <begin position="188"/>
        <end position="202"/>
    </location>
</feature>
<feature type="domain" description="Reverse transcriptase" evidence="2">
    <location>
        <begin position="867"/>
        <end position="978"/>
    </location>
</feature>
<dbReference type="Pfam" id="PF13456">
    <property type="entry name" value="RVT_3"/>
    <property type="match status" value="1"/>
</dbReference>
<dbReference type="PANTHER" id="PTHR33116">
    <property type="entry name" value="REVERSE TRANSCRIPTASE ZINC-BINDING DOMAIN-CONTAINING PROTEIN-RELATED-RELATED"/>
    <property type="match status" value="1"/>
</dbReference>
<accession>A0A2N9HE46</accession>
<dbReference type="InterPro" id="IPR044730">
    <property type="entry name" value="RNase_H-like_dom_plant"/>
</dbReference>
<dbReference type="CDD" id="cd01650">
    <property type="entry name" value="RT_nLTR_like"/>
    <property type="match status" value="1"/>
</dbReference>
<dbReference type="PANTHER" id="PTHR33116:SF86">
    <property type="entry name" value="REVERSE TRANSCRIPTASE DOMAIN-CONTAINING PROTEIN"/>
    <property type="match status" value="1"/>
</dbReference>
<evidence type="ECO:0000259" key="6">
    <source>
        <dbReference type="Pfam" id="PF14111"/>
    </source>
</evidence>
<feature type="compositionally biased region" description="Low complexity" evidence="1">
    <location>
        <begin position="232"/>
        <end position="250"/>
    </location>
</feature>
<dbReference type="InterPro" id="IPR012337">
    <property type="entry name" value="RNaseH-like_sf"/>
</dbReference>
<gene>
    <name evidence="7" type="ORF">FSB_LOCUS37832</name>
</gene>
<dbReference type="InterPro" id="IPR043502">
    <property type="entry name" value="DNA/RNA_pol_sf"/>
</dbReference>
<name>A0A2N9HE46_FAGSY</name>
<dbReference type="InterPro" id="IPR025558">
    <property type="entry name" value="DUF4283"/>
</dbReference>
<dbReference type="SUPFAM" id="SSF56219">
    <property type="entry name" value="DNase I-like"/>
    <property type="match status" value="1"/>
</dbReference>
<dbReference type="InterPro" id="IPR026960">
    <property type="entry name" value="RVT-Znf"/>
</dbReference>
<dbReference type="Gene3D" id="3.30.420.10">
    <property type="entry name" value="Ribonuclease H-like superfamily/Ribonuclease H"/>
    <property type="match status" value="1"/>
</dbReference>
<evidence type="ECO:0008006" key="8">
    <source>
        <dbReference type="Google" id="ProtNLM"/>
    </source>
</evidence>
<dbReference type="Pfam" id="PF03372">
    <property type="entry name" value="Exo_endo_phos"/>
    <property type="match status" value="1"/>
</dbReference>
<dbReference type="InterPro" id="IPR036691">
    <property type="entry name" value="Endo/exonu/phosph_ase_sf"/>
</dbReference>
<dbReference type="EMBL" id="OIVN01003268">
    <property type="protein sequence ID" value="SPD09950.1"/>
    <property type="molecule type" value="Genomic_DNA"/>
</dbReference>
<dbReference type="InterPro" id="IPR005135">
    <property type="entry name" value="Endo/exonuclease/phosphatase"/>
</dbReference>
<dbReference type="CDD" id="cd06222">
    <property type="entry name" value="RNase_H_like"/>
    <property type="match status" value="1"/>
</dbReference>
<feature type="compositionally biased region" description="Low complexity" evidence="1">
    <location>
        <begin position="208"/>
        <end position="217"/>
    </location>
</feature>
<feature type="domain" description="Endonuclease/exonuclease/phosphatase" evidence="3">
    <location>
        <begin position="383"/>
        <end position="590"/>
    </location>
</feature>
<evidence type="ECO:0000259" key="2">
    <source>
        <dbReference type="Pfam" id="PF00078"/>
    </source>
</evidence>
<reference evidence="7" key="1">
    <citation type="submission" date="2018-02" db="EMBL/GenBank/DDBJ databases">
        <authorList>
            <person name="Cohen D.B."/>
            <person name="Kent A.D."/>
        </authorList>
    </citation>
    <scope>NUCLEOTIDE SEQUENCE</scope>
</reference>
<dbReference type="GO" id="GO:0003676">
    <property type="term" value="F:nucleic acid binding"/>
    <property type="evidence" value="ECO:0007669"/>
    <property type="project" value="InterPro"/>
</dbReference>
<proteinExistence type="predicted"/>
<dbReference type="InterPro" id="IPR036397">
    <property type="entry name" value="RNaseH_sf"/>
</dbReference>
<evidence type="ECO:0000259" key="5">
    <source>
        <dbReference type="Pfam" id="PF13966"/>
    </source>
</evidence>
<dbReference type="SUPFAM" id="SSF53098">
    <property type="entry name" value="Ribonuclease H-like"/>
    <property type="match status" value="1"/>
</dbReference>
<dbReference type="Pfam" id="PF13966">
    <property type="entry name" value="zf-RVT"/>
    <property type="match status" value="1"/>
</dbReference>